<keyword evidence="7 12" id="KW-0539">Nucleus</keyword>
<evidence type="ECO:0000256" key="13">
    <source>
        <dbReference type="SAM" id="MobiDB-lite"/>
    </source>
</evidence>
<feature type="region of interest" description="Disordered" evidence="13">
    <location>
        <begin position="941"/>
        <end position="964"/>
    </location>
</feature>
<feature type="compositionally biased region" description="Acidic residues" evidence="13">
    <location>
        <begin position="497"/>
        <end position="516"/>
    </location>
</feature>
<evidence type="ECO:0000256" key="9">
    <source>
        <dbReference type="ARBA" id="ARBA00064584"/>
    </source>
</evidence>
<feature type="region of interest" description="Disordered" evidence="13">
    <location>
        <begin position="1267"/>
        <end position="1310"/>
    </location>
</feature>
<dbReference type="CDD" id="cd12202">
    <property type="entry name" value="CASP8AP2"/>
    <property type="match status" value="1"/>
</dbReference>
<comment type="caution">
    <text evidence="14">The sequence shown here is derived from an EMBL/GenBank/DDBJ whole genome shotgun (WGS) entry which is preliminary data.</text>
</comment>
<evidence type="ECO:0000256" key="12">
    <source>
        <dbReference type="PROSITE-ProRule" id="PRU00810"/>
    </source>
</evidence>
<dbReference type="PROSITE" id="PS51477">
    <property type="entry name" value="PAH"/>
    <property type="match status" value="2"/>
</dbReference>
<dbReference type="EMBL" id="JAICCE010000003">
    <property type="protein sequence ID" value="KAG9279611.1"/>
    <property type="molecule type" value="Genomic_DNA"/>
</dbReference>
<feature type="compositionally biased region" description="Basic residues" evidence="13">
    <location>
        <begin position="122"/>
        <end position="133"/>
    </location>
</feature>
<evidence type="ECO:0000256" key="8">
    <source>
        <dbReference type="ARBA" id="ARBA00058628"/>
    </source>
</evidence>
<dbReference type="InterPro" id="IPR052435">
    <property type="entry name" value="YY1-Transcr_Regul"/>
</dbReference>
<dbReference type="Pfam" id="PF21227">
    <property type="entry name" value="Myb_DNA-binding_7"/>
    <property type="match status" value="1"/>
</dbReference>
<accession>A0A8T2MFG1</accession>
<dbReference type="InterPro" id="IPR009057">
    <property type="entry name" value="Homeodomain-like_sf"/>
</dbReference>
<keyword evidence="4" id="KW-0677">Repeat</keyword>
<dbReference type="SUPFAM" id="SSF46689">
    <property type="entry name" value="Homeodomain-like"/>
    <property type="match status" value="1"/>
</dbReference>
<keyword evidence="3" id="KW-0597">Phosphoprotein</keyword>
<proteinExistence type="predicted"/>
<dbReference type="FunFam" id="1.20.1160.11:FF:000006">
    <property type="entry name" value="GON-4-like protein isoform X1"/>
    <property type="match status" value="1"/>
</dbReference>
<dbReference type="PANTHER" id="PTHR16088">
    <property type="entry name" value="YY1 ASSOCIATED PROTEIN-RELATED"/>
    <property type="match status" value="1"/>
</dbReference>
<dbReference type="SUPFAM" id="SSF47762">
    <property type="entry name" value="PAH2 domain"/>
    <property type="match status" value="2"/>
</dbReference>
<dbReference type="GO" id="GO:0006355">
    <property type="term" value="P:regulation of DNA-templated transcription"/>
    <property type="evidence" value="ECO:0007669"/>
    <property type="project" value="InterPro"/>
</dbReference>
<comment type="subcellular location">
    <subcellularLocation>
        <location evidence="1 12">Nucleus</location>
    </subcellularLocation>
</comment>
<dbReference type="GO" id="GO:0005634">
    <property type="term" value="C:nucleus"/>
    <property type="evidence" value="ECO:0007669"/>
    <property type="project" value="UniProtKB-SubCell"/>
</dbReference>
<dbReference type="PANTHER" id="PTHR16088:SF3">
    <property type="entry name" value="GON-4-LIKE PROTEIN"/>
    <property type="match status" value="1"/>
</dbReference>
<evidence type="ECO:0000313" key="14">
    <source>
        <dbReference type="EMBL" id="KAG9279611.1"/>
    </source>
</evidence>
<feature type="compositionally biased region" description="Low complexity" evidence="13">
    <location>
        <begin position="33"/>
        <end position="42"/>
    </location>
</feature>
<dbReference type="FunFam" id="1.10.10.60:FF:000191">
    <property type="entry name" value="GON-4-like protein isoform X1"/>
    <property type="match status" value="1"/>
</dbReference>
<dbReference type="InterPro" id="IPR049257">
    <property type="entry name" value="Gon4l/CASP8AP2_myb-like"/>
</dbReference>
<evidence type="ECO:0000256" key="6">
    <source>
        <dbReference type="ARBA" id="ARBA00023163"/>
    </source>
</evidence>
<feature type="region of interest" description="Disordered" evidence="13">
    <location>
        <begin position="875"/>
        <end position="911"/>
    </location>
</feature>
<protein>
    <recommendedName>
        <fullName evidence="10">GON-4-like protein</fullName>
    </recommendedName>
    <alternativeName>
        <fullName evidence="11">GON-4 homolog</fullName>
    </alternativeName>
</protein>
<dbReference type="InterPro" id="IPR036600">
    <property type="entry name" value="PAH_sf"/>
</dbReference>
<dbReference type="OrthoDB" id="6257037at2759"/>
<comment type="subunit">
    <text evidence="9">Found in a complex with YY1, SIN3A and HDAC1.</text>
</comment>
<evidence type="ECO:0000256" key="5">
    <source>
        <dbReference type="ARBA" id="ARBA00023015"/>
    </source>
</evidence>
<keyword evidence="6" id="KW-0804">Transcription</keyword>
<feature type="compositionally biased region" description="Acidic residues" evidence="13">
    <location>
        <begin position="145"/>
        <end position="156"/>
    </location>
</feature>
<dbReference type="InterPro" id="IPR003822">
    <property type="entry name" value="PAH"/>
</dbReference>
<feature type="region of interest" description="Disordered" evidence="13">
    <location>
        <begin position="110"/>
        <end position="156"/>
    </location>
</feature>
<comment type="function">
    <text evidence="8">Has transcriptional repressor activity, probably as part of a complex with YY1, SIN3A and HDAC1. Required for B cell lymphopoiesis.</text>
</comment>
<feature type="region of interest" description="Disordered" evidence="13">
    <location>
        <begin position="1"/>
        <end position="81"/>
    </location>
</feature>
<organism evidence="14 15">
    <name type="scientific">Astyanax mexicanus</name>
    <name type="common">Blind cave fish</name>
    <name type="synonym">Astyanax fasciatus mexicanus</name>
    <dbReference type="NCBI Taxonomy" id="7994"/>
    <lineage>
        <taxon>Eukaryota</taxon>
        <taxon>Metazoa</taxon>
        <taxon>Chordata</taxon>
        <taxon>Craniata</taxon>
        <taxon>Vertebrata</taxon>
        <taxon>Euteleostomi</taxon>
        <taxon>Actinopterygii</taxon>
        <taxon>Neopterygii</taxon>
        <taxon>Teleostei</taxon>
        <taxon>Ostariophysi</taxon>
        <taxon>Characiformes</taxon>
        <taxon>Characoidei</taxon>
        <taxon>Acestrorhamphidae</taxon>
        <taxon>Acestrorhamphinae</taxon>
        <taxon>Astyanax</taxon>
    </lineage>
</organism>
<feature type="region of interest" description="Disordered" evidence="13">
    <location>
        <begin position="497"/>
        <end position="522"/>
    </location>
</feature>
<evidence type="ECO:0000256" key="3">
    <source>
        <dbReference type="ARBA" id="ARBA00022553"/>
    </source>
</evidence>
<dbReference type="Gene3D" id="1.10.10.60">
    <property type="entry name" value="Homeodomain-like"/>
    <property type="match status" value="1"/>
</dbReference>
<feature type="region of interest" description="Disordered" evidence="13">
    <location>
        <begin position="258"/>
        <end position="349"/>
    </location>
</feature>
<gene>
    <name evidence="14" type="primary">GON4L</name>
    <name evidence="14" type="ORF">AMEX_G5150</name>
</gene>
<name>A0A8T2MFG1_ASTMX</name>
<evidence type="ECO:0000256" key="2">
    <source>
        <dbReference type="ARBA" id="ARBA00022491"/>
    </source>
</evidence>
<dbReference type="Pfam" id="PF02671">
    <property type="entry name" value="PAH"/>
    <property type="match status" value="1"/>
</dbReference>
<reference evidence="14 15" key="1">
    <citation type="submission" date="2021-07" db="EMBL/GenBank/DDBJ databases">
        <authorList>
            <person name="Imarazene B."/>
            <person name="Zahm M."/>
            <person name="Klopp C."/>
            <person name="Cabau C."/>
            <person name="Beille S."/>
            <person name="Jouanno E."/>
            <person name="Castinel A."/>
            <person name="Lluch J."/>
            <person name="Gil L."/>
            <person name="Kuchtly C."/>
            <person name="Lopez Roques C."/>
            <person name="Donnadieu C."/>
            <person name="Parrinello H."/>
            <person name="Journot L."/>
            <person name="Du K."/>
            <person name="Schartl M."/>
            <person name="Retaux S."/>
            <person name="Guiguen Y."/>
        </authorList>
    </citation>
    <scope>NUCLEOTIDE SEQUENCE [LARGE SCALE GENOMIC DNA]</scope>
    <source>
        <strain evidence="14">Pach_M1</strain>
        <tissue evidence="14">Testis</tissue>
    </source>
</reference>
<evidence type="ECO:0000256" key="7">
    <source>
        <dbReference type="ARBA" id="ARBA00023242"/>
    </source>
</evidence>
<feature type="compositionally biased region" description="Pro residues" evidence="13">
    <location>
        <begin position="332"/>
        <end position="347"/>
    </location>
</feature>
<evidence type="ECO:0000256" key="11">
    <source>
        <dbReference type="ARBA" id="ARBA00078967"/>
    </source>
</evidence>
<evidence type="ECO:0000256" key="10">
    <source>
        <dbReference type="ARBA" id="ARBA00072086"/>
    </source>
</evidence>
<dbReference type="Proteomes" id="UP000752171">
    <property type="component" value="Unassembled WGS sequence"/>
</dbReference>
<evidence type="ECO:0000313" key="15">
    <source>
        <dbReference type="Proteomes" id="UP000752171"/>
    </source>
</evidence>
<dbReference type="KEGG" id="amex:103028143"/>
<feature type="compositionally biased region" description="Basic and acidic residues" evidence="13">
    <location>
        <begin position="58"/>
        <end position="73"/>
    </location>
</feature>
<evidence type="ECO:0000256" key="1">
    <source>
        <dbReference type="ARBA" id="ARBA00004123"/>
    </source>
</evidence>
<keyword evidence="5" id="KW-0805">Transcription regulation</keyword>
<evidence type="ECO:0000256" key="4">
    <source>
        <dbReference type="ARBA" id="ARBA00022737"/>
    </source>
</evidence>
<feature type="compositionally biased region" description="Basic and acidic residues" evidence="13">
    <location>
        <begin position="1270"/>
        <end position="1296"/>
    </location>
</feature>
<feature type="compositionally biased region" description="Polar residues" evidence="13">
    <location>
        <begin position="1297"/>
        <end position="1308"/>
    </location>
</feature>
<dbReference type="GO" id="GO:0003712">
    <property type="term" value="F:transcription coregulator activity"/>
    <property type="evidence" value="ECO:0007669"/>
    <property type="project" value="TreeGrafter"/>
</dbReference>
<keyword evidence="2" id="KW-0678">Repressor</keyword>
<sequence>MNPGRKRRLQQTARAAGSRSKCSKNEESECKPAAASSSSSQSLCPDEGLASSQSPEEAAIHHENTAAARHGEKSTTCNQELCPGFLNEGIMQSAKLVLSSEDETEKTLVITVDHGQSSTRSSGRRKGCLKRKREMSGTAEAGGQQEEDEEDEDEIQPEVEIDQELDRELENKSRQHNLTSANVRNIIHEVITNEHVVAMMKAAINDTEPVPLFEPKMTRSKLKEVVEKGVVIPTWNISPIKKPSKMKGPQFVDIPLEEEDSSDEEYHPDEEEDDETAEDTLLESDLESTASSPRGTRKSLSRSFSEYDGENSCSPRQSLHRARHLRVEVVPMGPPPPPQGPEPPGPPKECSFMEKLYAVDEELAIGSDCIDTYQSLSSNGEDSLMAFRTRSKRPLRDVPLGRLEAELRAPDITPDMYEPGSATEDREWTQWLQGLMCSDVENEEEADDDDDPEYNFLADLDEPDVEDYRNDKAVRIPKKEVNDLMEELFDAFQDELGGQDEEGHEDEDEKEEDDTTQQEPSSILETLEYEDPLADIRKQRFRTVKEQLAAIRKRKAFLESKGVFIPPPAPKCPTSPSGPMLLTHSQKLHLQQHIQQHVQLLTQVNMLSRSVKPLQTEACTARQFLLELQFFAQQGEKARSEVEPGFVSIFRACNLQAAISLLEELDNSPKTDPQPHGPLFPGTQIPAHLAWLMATRPVFLYPELLPRVDLSTFHYKGPFTSAENCLVVLGHKHFQGTLHPLQLACQYLLVARNLVCLTSHMRFFFQKESPSILKNYFLDGVYPSMPLACERVSPGDMCPPVERERRLMPYWLSENLQLIKDEVRKFNPQLHSSQPAQPEDTTLAPSTISAISEPASPSCAFTSNTQYPPWLPETLAESLKPRPPGSRRKKNSDLSAQTVTEPSKPSPPPKEVVEALSRLPLIAPKNPCSSVNTFIYPANQANPPCNKKSKTNPPSSRTVTRKRNGEIQTEPTKFTNPTDSNQEKLIMTLPTAAVNSSSVDETCLMPAGSGEGLVTSLPAASLATSLNLPSLGDVAVKTTEIHSAGSSTAELTLPGPNQANVIILPATSAATAFICPTPINKLMTQTPVSFTQLAKDHISQRCGTLLRLSTGPRIPLGMNPPKPLSLPQNTLHQFLILPPGCIVTNSANLNQKPVTAHDQTPPLTQDSMTMESVTQSSLGNISEGMQDFNADLQNSKSNKALEGSSALNKVIEEEELDEVEMLGNEGDPEEYEEEDFRKPFLTLSESSGSPTPSLSGDDVAMVTVMAEDEREQRQPSTEGERSVEVLERKTEGEHSGKVTSPASETSVLSLPELKETIEKLSRLASEPSSEDKGLSEELQSEEALLYDDFSDDDPQKDSKDVAFAQAYLEKACEVLQVVPGKVEEFLGVLYEFERDPEGRTSVELFKRLKPVLKDWPELLSDFAAFLHPEQANECGLLSEQQAFERSRRFLRQLELTFGEHSVHYRRVVRTLQQGPSKSLSGLKEMKTQLAMLFRDHPHLLEEYWVFFERLHSTVQCRSDDAEEVEEEDLDCDDSDSVCSVQTVHSVEAEQEDQLFRALNSEEKTDNHTSQTHNKNKADIVTQDAEYHVAGPEVEDENSKERDTQFCLQIPKSPVCAKNSSRMPSGEKVVLWTREADRVILTTCQQRGASQSTFSFIAAQLGNKTATEVGARYLDLINLFHRSTKQIQTCLLDTEVQSRPREEEPD</sequence>
<feature type="compositionally biased region" description="Acidic residues" evidence="13">
    <location>
        <begin position="258"/>
        <end position="286"/>
    </location>
</feature>